<sequence length="473" mass="54624">MKMVSTNSPAKAASQEKRHIIHSPTPRKLKKLVTSKQMSVEKRTPNKFHRTVVTPNKSIQTRPVLTPRSSKRRKLFFKDPPADSIRTIRLLSNMGLSVGPKAVYKKKVELQDVQRKKIKDTVLQQRQQEEIKAKADELSKPALMYRHLTCGGVTQSLQQTIVSSLEGDTYLNQLHELAFTHNHSECSRKSNFSILDLLDKSENKSEDMITILEHIHDNYISHSQGEDPKVIKKKVFGEDVLTNERAYSAQLAMLNSPNDFDRLKGEIYKTFYKCQSARDEGSLFQLRNLINRRDVHGHDTVTERFRAHFAFVEDVLDGYICSAFMDYFGMEKLESDPMQNKHPPLLSTWSNEDKLRWLQSIGRHILEVYIKKGTSFLETNEMEEMDNQISQMQASYNAAEKVYMCECSKSYKTLGHFKRHLQSIHNWTFSQEGETTTCTKDGVTEARASFMKCSLILRDTYDAYQMADSNRIF</sequence>
<keyword evidence="4" id="KW-1185">Reference proteome</keyword>
<dbReference type="Pfam" id="PF20231">
    <property type="entry name" value="DUF6589"/>
    <property type="match status" value="1"/>
</dbReference>
<protein>
    <recommendedName>
        <fullName evidence="2">DUF6589 domain-containing protein</fullName>
    </recommendedName>
</protein>
<feature type="domain" description="DUF6589" evidence="2">
    <location>
        <begin position="166"/>
        <end position="472"/>
    </location>
</feature>
<reference evidence="3" key="1">
    <citation type="submission" date="2022-08" db="UniProtKB">
        <authorList>
            <consortium name="EnsemblMetazoa"/>
        </authorList>
    </citation>
    <scope>IDENTIFICATION</scope>
    <source>
        <strain evidence="3">05x7-T-G4-1.051#20</strain>
    </source>
</reference>
<name>A0A8W8HS42_MAGGI</name>
<evidence type="ECO:0000313" key="4">
    <source>
        <dbReference type="Proteomes" id="UP000005408"/>
    </source>
</evidence>
<dbReference type="Proteomes" id="UP000005408">
    <property type="component" value="Unassembled WGS sequence"/>
</dbReference>
<evidence type="ECO:0000256" key="1">
    <source>
        <dbReference type="SAM" id="MobiDB-lite"/>
    </source>
</evidence>
<proteinExistence type="predicted"/>
<evidence type="ECO:0000259" key="2">
    <source>
        <dbReference type="Pfam" id="PF20231"/>
    </source>
</evidence>
<evidence type="ECO:0000313" key="3">
    <source>
        <dbReference type="EnsemblMetazoa" id="G10741.1:cds"/>
    </source>
</evidence>
<dbReference type="AlphaFoldDB" id="A0A8W8HS42"/>
<dbReference type="EnsemblMetazoa" id="G10741.1">
    <property type="protein sequence ID" value="G10741.1:cds"/>
    <property type="gene ID" value="G10741"/>
</dbReference>
<dbReference type="Gene3D" id="3.30.160.60">
    <property type="entry name" value="Classic Zinc Finger"/>
    <property type="match status" value="1"/>
</dbReference>
<feature type="region of interest" description="Disordered" evidence="1">
    <location>
        <begin position="1"/>
        <end position="26"/>
    </location>
</feature>
<organism evidence="3 4">
    <name type="scientific">Magallana gigas</name>
    <name type="common">Pacific oyster</name>
    <name type="synonym">Crassostrea gigas</name>
    <dbReference type="NCBI Taxonomy" id="29159"/>
    <lineage>
        <taxon>Eukaryota</taxon>
        <taxon>Metazoa</taxon>
        <taxon>Spiralia</taxon>
        <taxon>Lophotrochozoa</taxon>
        <taxon>Mollusca</taxon>
        <taxon>Bivalvia</taxon>
        <taxon>Autobranchia</taxon>
        <taxon>Pteriomorphia</taxon>
        <taxon>Ostreida</taxon>
        <taxon>Ostreoidea</taxon>
        <taxon>Ostreidae</taxon>
        <taxon>Magallana</taxon>
    </lineage>
</organism>
<accession>A0A8W8HS42</accession>
<dbReference type="InterPro" id="IPR046496">
    <property type="entry name" value="DUF6589"/>
</dbReference>